<evidence type="ECO:0008006" key="4">
    <source>
        <dbReference type="Google" id="ProtNLM"/>
    </source>
</evidence>
<gene>
    <name evidence="2" type="ORF">GCM10009830_40380</name>
</gene>
<keyword evidence="3" id="KW-1185">Reference proteome</keyword>
<dbReference type="Proteomes" id="UP001499851">
    <property type="component" value="Unassembled WGS sequence"/>
</dbReference>
<dbReference type="InterPro" id="IPR052384">
    <property type="entry name" value="TMTC_O-mannosyltransferase"/>
</dbReference>
<sequence>MSCEPSLSHLDRNPSPPSDLEWGMQDVADPTAAEPPRAQGRVLKAVAKVWPGFLTGAVEGRAHDLIEQGRYDDAVAVLERGVERFGARAVPAVLLAWCLHTAGRQAEALTWVARAVDDDPEHADALWLRADILFELERPEEATASLWAAVELDPENGRYYMQLAWIRYQDAEYAVTRDLVEQGLERAPDDAWVQHIAGRIYDHHLRHRRAQRHYERAVALDAWNTVARLDLAELLQARGRCSAGVRTAWETTRLEPLAAADAEEARSVYDTVLRRWPWRWYEWALRAAVVLNALDWMLPTPRAADWALIGAVGVPYAAGWVRSLLVLPAPCRRDLVAKGRRGPFAGTVARTLAVAGGISLVLLGELNAVQHLGVLALLALAYAEWFRRAYLIAQGRAAGGEPAGRH</sequence>
<dbReference type="Pfam" id="PF14559">
    <property type="entry name" value="TPR_19"/>
    <property type="match status" value="1"/>
</dbReference>
<evidence type="ECO:0000313" key="2">
    <source>
        <dbReference type="EMBL" id="GAA1688720.1"/>
    </source>
</evidence>
<proteinExistence type="predicted"/>
<name>A0ABN2HIX5_9ACTN</name>
<comment type="caution">
    <text evidence="2">The sequence shown here is derived from an EMBL/GenBank/DDBJ whole genome shotgun (WGS) entry which is preliminary data.</text>
</comment>
<dbReference type="EMBL" id="BAAAQF010000020">
    <property type="protein sequence ID" value="GAA1688720.1"/>
    <property type="molecule type" value="Genomic_DNA"/>
</dbReference>
<dbReference type="PANTHER" id="PTHR44216:SF3">
    <property type="entry name" value="PROTEIN O-MANNOSYL-TRANSFERASE TMTC2"/>
    <property type="match status" value="1"/>
</dbReference>
<dbReference type="PANTHER" id="PTHR44216">
    <property type="entry name" value="PROTEIN O-MANNOSYL-TRANSFERASE TMTC2"/>
    <property type="match status" value="1"/>
</dbReference>
<accession>A0ABN2HIX5</accession>
<evidence type="ECO:0000313" key="3">
    <source>
        <dbReference type="Proteomes" id="UP001499851"/>
    </source>
</evidence>
<dbReference type="Gene3D" id="1.25.40.10">
    <property type="entry name" value="Tetratricopeptide repeat domain"/>
    <property type="match status" value="1"/>
</dbReference>
<feature type="region of interest" description="Disordered" evidence="1">
    <location>
        <begin position="1"/>
        <end position="24"/>
    </location>
</feature>
<reference evidence="2 3" key="1">
    <citation type="journal article" date="2019" name="Int. J. Syst. Evol. Microbiol.">
        <title>The Global Catalogue of Microorganisms (GCM) 10K type strain sequencing project: providing services to taxonomists for standard genome sequencing and annotation.</title>
        <authorList>
            <consortium name="The Broad Institute Genomics Platform"/>
            <consortium name="The Broad Institute Genome Sequencing Center for Infectious Disease"/>
            <person name="Wu L."/>
            <person name="Ma J."/>
        </authorList>
    </citation>
    <scope>NUCLEOTIDE SEQUENCE [LARGE SCALE GENOMIC DNA]</scope>
    <source>
        <strain evidence="2 3">JCM 16001</strain>
    </source>
</reference>
<dbReference type="SUPFAM" id="SSF48452">
    <property type="entry name" value="TPR-like"/>
    <property type="match status" value="2"/>
</dbReference>
<protein>
    <recommendedName>
        <fullName evidence="4">Tetratricopeptide repeat protein</fullName>
    </recommendedName>
</protein>
<evidence type="ECO:0000256" key="1">
    <source>
        <dbReference type="SAM" id="MobiDB-lite"/>
    </source>
</evidence>
<dbReference type="InterPro" id="IPR011990">
    <property type="entry name" value="TPR-like_helical_dom_sf"/>
</dbReference>
<organism evidence="2 3">
    <name type="scientific">Glycomyces endophyticus</name>
    <dbReference type="NCBI Taxonomy" id="480996"/>
    <lineage>
        <taxon>Bacteria</taxon>
        <taxon>Bacillati</taxon>
        <taxon>Actinomycetota</taxon>
        <taxon>Actinomycetes</taxon>
        <taxon>Glycomycetales</taxon>
        <taxon>Glycomycetaceae</taxon>
        <taxon>Glycomyces</taxon>
    </lineage>
</organism>